<evidence type="ECO:0008006" key="13">
    <source>
        <dbReference type="Google" id="ProtNLM"/>
    </source>
</evidence>
<evidence type="ECO:0000313" key="11">
    <source>
        <dbReference type="EMBL" id="CAK9311749.1"/>
    </source>
</evidence>
<keyword evidence="12" id="KW-1185">Reference proteome</keyword>
<dbReference type="InterPro" id="IPR006626">
    <property type="entry name" value="PbH1"/>
</dbReference>
<comment type="subcellular location">
    <subcellularLocation>
        <location evidence="1">Secreted</location>
        <location evidence="1">Cell wall</location>
    </subcellularLocation>
</comment>
<keyword evidence="4" id="KW-0964">Secreted</keyword>
<proteinExistence type="inferred from homology"/>
<dbReference type="SMART" id="SM00710">
    <property type="entry name" value="PbH1"/>
    <property type="match status" value="5"/>
</dbReference>
<keyword evidence="6 9" id="KW-0326">Glycosidase</keyword>
<name>A0ABP0XUA5_9ROSI</name>
<evidence type="ECO:0000313" key="12">
    <source>
        <dbReference type="Proteomes" id="UP001642487"/>
    </source>
</evidence>
<dbReference type="SUPFAM" id="SSF51126">
    <property type="entry name" value="Pectin lyase-like"/>
    <property type="match status" value="1"/>
</dbReference>
<keyword evidence="10" id="KW-0732">Signal</keyword>
<accession>A0ABP0XUA5</accession>
<dbReference type="Pfam" id="PF00295">
    <property type="entry name" value="Glyco_hydro_28"/>
    <property type="match status" value="1"/>
</dbReference>
<feature type="active site" evidence="8">
    <location>
        <position position="242"/>
    </location>
</feature>
<evidence type="ECO:0000256" key="3">
    <source>
        <dbReference type="ARBA" id="ARBA00022512"/>
    </source>
</evidence>
<feature type="signal peptide" evidence="10">
    <location>
        <begin position="1"/>
        <end position="23"/>
    </location>
</feature>
<dbReference type="InterPro" id="IPR012334">
    <property type="entry name" value="Pectin_lyas_fold"/>
</dbReference>
<dbReference type="InterPro" id="IPR000743">
    <property type="entry name" value="Glyco_hydro_28"/>
</dbReference>
<dbReference type="PROSITE" id="PS00502">
    <property type="entry name" value="POLYGALACTURONASE"/>
    <property type="match status" value="1"/>
</dbReference>
<keyword evidence="5 9" id="KW-0378">Hydrolase</keyword>
<sequence>MKLLFALVCVVSIAILSSWTVLASSDFNVLDYGAIGNGKVDDSEAFLKAWNDVCGATEDSPTLHAPIGKTYLLNPLKFQGPCKSKQVNFNLSGTIMAPSKDEWPSDSEDKWVQFFNIEGLNLKGGGQFDGEGSFWWKDCYHKQCKRPTALFFHNCNQLQVKEMKHINSGRNHISINDSNDVIISNIHISAPEESPNTHGIDISKSNNVLIQDSFIATGDDCIAINNGSSNINIIGVTCGPGHGISIGSLGKDGEYNIVENVYVSKCLLRGTQNGVRIKTWQSGHGYARNITFEKITLKNAKNPIIIDQYYTSFAYSRKNKGMNIKVSDVIYREVNGTSANEDVITLNCSGAHCTNIILDNVNIKTTDPGKEAKAICQNVDGKSLSVVPTVPCLS</sequence>
<evidence type="ECO:0000256" key="2">
    <source>
        <dbReference type="ARBA" id="ARBA00008834"/>
    </source>
</evidence>
<evidence type="ECO:0000256" key="6">
    <source>
        <dbReference type="ARBA" id="ARBA00023295"/>
    </source>
</evidence>
<evidence type="ECO:0000256" key="5">
    <source>
        <dbReference type="ARBA" id="ARBA00022801"/>
    </source>
</evidence>
<organism evidence="11 12">
    <name type="scientific">Citrullus colocynthis</name>
    <name type="common">colocynth</name>
    <dbReference type="NCBI Taxonomy" id="252529"/>
    <lineage>
        <taxon>Eukaryota</taxon>
        <taxon>Viridiplantae</taxon>
        <taxon>Streptophyta</taxon>
        <taxon>Embryophyta</taxon>
        <taxon>Tracheophyta</taxon>
        <taxon>Spermatophyta</taxon>
        <taxon>Magnoliopsida</taxon>
        <taxon>eudicotyledons</taxon>
        <taxon>Gunneridae</taxon>
        <taxon>Pentapetalae</taxon>
        <taxon>rosids</taxon>
        <taxon>fabids</taxon>
        <taxon>Cucurbitales</taxon>
        <taxon>Cucurbitaceae</taxon>
        <taxon>Benincaseae</taxon>
        <taxon>Citrullus</taxon>
    </lineage>
</organism>
<gene>
    <name evidence="11" type="ORF">CITCOLO1_LOCUS3414</name>
</gene>
<evidence type="ECO:0000256" key="1">
    <source>
        <dbReference type="ARBA" id="ARBA00004191"/>
    </source>
</evidence>
<dbReference type="EMBL" id="OZ021744">
    <property type="protein sequence ID" value="CAK9311749.1"/>
    <property type="molecule type" value="Genomic_DNA"/>
</dbReference>
<dbReference type="Proteomes" id="UP001642487">
    <property type="component" value="Chromosome 10"/>
</dbReference>
<dbReference type="InterPro" id="IPR011050">
    <property type="entry name" value="Pectin_lyase_fold/virulence"/>
</dbReference>
<evidence type="ECO:0000256" key="10">
    <source>
        <dbReference type="SAM" id="SignalP"/>
    </source>
</evidence>
<evidence type="ECO:0000256" key="9">
    <source>
        <dbReference type="RuleBase" id="RU361169"/>
    </source>
</evidence>
<comment type="similarity">
    <text evidence="2 9">Belongs to the glycosyl hydrolase 28 family.</text>
</comment>
<evidence type="ECO:0000256" key="8">
    <source>
        <dbReference type="PROSITE-ProRule" id="PRU10052"/>
    </source>
</evidence>
<dbReference type="PANTHER" id="PTHR31375">
    <property type="match status" value="1"/>
</dbReference>
<protein>
    <recommendedName>
        <fullName evidence="13">Polygalacturonase</fullName>
    </recommendedName>
</protein>
<feature type="chain" id="PRO_5046928918" description="Polygalacturonase" evidence="10">
    <location>
        <begin position="24"/>
        <end position="394"/>
    </location>
</feature>
<reference evidence="11 12" key="1">
    <citation type="submission" date="2024-03" db="EMBL/GenBank/DDBJ databases">
        <authorList>
            <person name="Gkanogiannis A."/>
            <person name="Becerra Lopez-Lavalle L."/>
        </authorList>
    </citation>
    <scope>NUCLEOTIDE SEQUENCE [LARGE SCALE GENOMIC DNA]</scope>
</reference>
<keyword evidence="7" id="KW-0961">Cell wall biogenesis/degradation</keyword>
<keyword evidence="3" id="KW-0134">Cell wall</keyword>
<evidence type="ECO:0000256" key="4">
    <source>
        <dbReference type="ARBA" id="ARBA00022525"/>
    </source>
</evidence>
<dbReference type="Gene3D" id="2.160.20.10">
    <property type="entry name" value="Single-stranded right-handed beta-helix, Pectin lyase-like"/>
    <property type="match status" value="1"/>
</dbReference>
<evidence type="ECO:0000256" key="7">
    <source>
        <dbReference type="ARBA" id="ARBA00023316"/>
    </source>
</evidence>